<keyword evidence="2" id="KW-0479">Metal-binding</keyword>
<dbReference type="PANTHER" id="PTHR32329:SF2">
    <property type="entry name" value="BIFUNCTIONAL PROTEIN [INCLUDES 2-HYDROXYACYL-COA DEHYDRATASE (N-TER) AND ITS ACTIVATOR DOMAIN (C_TERM)"/>
    <property type="match status" value="1"/>
</dbReference>
<evidence type="ECO:0000259" key="5">
    <source>
        <dbReference type="Pfam" id="PF01869"/>
    </source>
</evidence>
<proteinExistence type="predicted"/>
<organism evidence="6 7">
    <name type="scientific">Natranaerobius thermophilus (strain ATCC BAA-1301 / DSM 18059 / JW/NM-WN-LF)</name>
    <dbReference type="NCBI Taxonomy" id="457570"/>
    <lineage>
        <taxon>Bacteria</taxon>
        <taxon>Bacillati</taxon>
        <taxon>Bacillota</taxon>
        <taxon>Clostridia</taxon>
        <taxon>Natranaerobiales</taxon>
        <taxon>Natranaerobiaceae</taxon>
        <taxon>Natranaerobius</taxon>
    </lineage>
</organism>
<keyword evidence="7" id="KW-1185">Reference proteome</keyword>
<dbReference type="SUPFAM" id="SSF53067">
    <property type="entry name" value="Actin-like ATPase domain"/>
    <property type="match status" value="1"/>
</dbReference>
<dbReference type="OrthoDB" id="9778513at2"/>
<protein>
    <submittedName>
        <fullName evidence="6">CoA-substrate-specific enzyme activase</fullName>
    </submittedName>
</protein>
<dbReference type="eggNOG" id="COG1924">
    <property type="taxonomic scope" value="Bacteria"/>
</dbReference>
<dbReference type="PANTHER" id="PTHR32329">
    <property type="entry name" value="BIFUNCTIONAL PROTEIN [INCLUDES 2-HYDROXYACYL-COA DEHYDRATASE (N-TER) AND ITS ACTIVATOR DOMAIN (C_TERM)-RELATED"/>
    <property type="match status" value="1"/>
</dbReference>
<evidence type="ECO:0000313" key="7">
    <source>
        <dbReference type="Proteomes" id="UP000001683"/>
    </source>
</evidence>
<evidence type="ECO:0000256" key="1">
    <source>
        <dbReference type="ARBA" id="ARBA00001966"/>
    </source>
</evidence>
<evidence type="ECO:0000256" key="2">
    <source>
        <dbReference type="ARBA" id="ARBA00022723"/>
    </source>
</evidence>
<dbReference type="HOGENOM" id="CLU_066597_0_0_9"/>
<evidence type="ECO:0000256" key="4">
    <source>
        <dbReference type="ARBA" id="ARBA00023014"/>
    </source>
</evidence>
<dbReference type="Pfam" id="PF01869">
    <property type="entry name" value="BcrAD_BadFG"/>
    <property type="match status" value="1"/>
</dbReference>
<dbReference type="GO" id="GO:0046872">
    <property type="term" value="F:metal ion binding"/>
    <property type="evidence" value="ECO:0007669"/>
    <property type="project" value="UniProtKB-KW"/>
</dbReference>
<dbReference type="InterPro" id="IPR051805">
    <property type="entry name" value="Dehydratase_Activator_Redct"/>
</dbReference>
<dbReference type="STRING" id="457570.Nther_1773"/>
<dbReference type="NCBIfam" id="TIGR00241">
    <property type="entry name" value="CoA_E_activ"/>
    <property type="match status" value="1"/>
</dbReference>
<dbReference type="AlphaFoldDB" id="B2A5J0"/>
<feature type="domain" description="ATPase BadF/BadG/BcrA/BcrD type" evidence="5">
    <location>
        <begin position="6"/>
        <end position="253"/>
    </location>
</feature>
<keyword evidence="4" id="KW-0411">Iron-sulfur</keyword>
<comment type="cofactor">
    <cofactor evidence="1">
        <name>[4Fe-4S] cluster</name>
        <dbReference type="ChEBI" id="CHEBI:49883"/>
    </cofactor>
</comment>
<dbReference type="InParanoid" id="B2A5J0"/>
<evidence type="ECO:0000256" key="3">
    <source>
        <dbReference type="ARBA" id="ARBA00023004"/>
    </source>
</evidence>
<reference evidence="6 7" key="2">
    <citation type="journal article" date="2011" name="J. Bacteriol.">
        <title>Complete genome sequence of the anaerobic, halophilic alkalithermophile Natranaerobius thermophilus JW/NM-WN-LF.</title>
        <authorList>
            <person name="Zhao B."/>
            <person name="Mesbah N.M."/>
            <person name="Dalin E."/>
            <person name="Goodwin L."/>
            <person name="Nolan M."/>
            <person name="Pitluck S."/>
            <person name="Chertkov O."/>
            <person name="Brettin T.S."/>
            <person name="Han J."/>
            <person name="Larimer F.W."/>
            <person name="Land M.L."/>
            <person name="Hauser L."/>
            <person name="Kyrpides N."/>
            <person name="Wiegel J."/>
        </authorList>
    </citation>
    <scope>NUCLEOTIDE SEQUENCE [LARGE SCALE GENOMIC DNA]</scope>
    <source>
        <strain evidence="7">ATCC BAA-1301 / DSM 18059 / JW/NM-WN-LF</strain>
    </source>
</reference>
<keyword evidence="3" id="KW-0408">Iron</keyword>
<dbReference type="GO" id="GO:0051536">
    <property type="term" value="F:iron-sulfur cluster binding"/>
    <property type="evidence" value="ECO:0007669"/>
    <property type="project" value="UniProtKB-KW"/>
</dbReference>
<gene>
    <name evidence="6" type="ordered locus">Nther_1773</name>
</gene>
<dbReference type="KEGG" id="nth:Nther_1773"/>
<reference evidence="6 7" key="1">
    <citation type="submission" date="2008-04" db="EMBL/GenBank/DDBJ databases">
        <title>Complete sequence of chromosome of Natranaerobius thermophilus JW/NM-WN-LF.</title>
        <authorList>
            <consortium name="US DOE Joint Genome Institute"/>
            <person name="Copeland A."/>
            <person name="Lucas S."/>
            <person name="Lapidus A."/>
            <person name="Glavina del Rio T."/>
            <person name="Dalin E."/>
            <person name="Tice H."/>
            <person name="Bruce D."/>
            <person name="Goodwin L."/>
            <person name="Pitluck S."/>
            <person name="Chertkov O."/>
            <person name="Brettin T."/>
            <person name="Detter J.C."/>
            <person name="Han C."/>
            <person name="Kuske C.R."/>
            <person name="Schmutz J."/>
            <person name="Larimer F."/>
            <person name="Land M."/>
            <person name="Hauser L."/>
            <person name="Kyrpides N."/>
            <person name="Lykidis A."/>
            <person name="Mesbah N.M."/>
            <person name="Wiegel J."/>
        </authorList>
    </citation>
    <scope>NUCLEOTIDE SEQUENCE [LARGE SCALE GENOMIC DNA]</scope>
    <source>
        <strain evidence="7">ATCC BAA-1301 / DSM 18059 / JW/NM-WN-LF</strain>
    </source>
</reference>
<sequence length="263" mass="27983">MSIAAGIDIGSLSTEVVIVQNNQITSQVISATGSNSKKASEESFNKALDKAGVQKEEVGYIVSTGYGRVATPFADKQITEITCHAKGMYYLNPDMRTVIDIGGQDSKAIKLAPDGTVEDFIMNDKCAAGTGRFLEVMASALEVELEEFVDIGKRQGEQVPVTSMCTVFAESEVVSLIGQGYAKEKIIRGLIDSIGERTETMADRVQIEPPIAMSGGVAKNKAVVTALENRSGENIFVPKEPQTVGALGAALLAEQFIAKSRAN</sequence>
<dbReference type="InterPro" id="IPR008275">
    <property type="entry name" value="CoA_E_activase_dom"/>
</dbReference>
<dbReference type="CDD" id="cd24036">
    <property type="entry name" value="ASKHA_NBD_BcrAD_BadFG_HgdC_HadI"/>
    <property type="match status" value="1"/>
</dbReference>
<evidence type="ECO:0000313" key="6">
    <source>
        <dbReference type="EMBL" id="ACB85345.1"/>
    </source>
</evidence>
<dbReference type="InterPro" id="IPR002731">
    <property type="entry name" value="ATPase_BadF"/>
</dbReference>
<dbReference type="InterPro" id="IPR043129">
    <property type="entry name" value="ATPase_NBD"/>
</dbReference>
<dbReference type="RefSeq" id="WP_012448212.1">
    <property type="nucleotide sequence ID" value="NC_010718.1"/>
</dbReference>
<name>B2A5J0_NATTJ</name>
<dbReference type="Proteomes" id="UP000001683">
    <property type="component" value="Chromosome"/>
</dbReference>
<dbReference type="Gene3D" id="3.30.420.40">
    <property type="match status" value="2"/>
</dbReference>
<dbReference type="EMBL" id="CP001034">
    <property type="protein sequence ID" value="ACB85345.1"/>
    <property type="molecule type" value="Genomic_DNA"/>
</dbReference>
<accession>B2A5J0</accession>